<evidence type="ECO:0000313" key="4">
    <source>
        <dbReference type="Proteomes" id="UP000076830"/>
    </source>
</evidence>
<name>A0A167H608_9GAMM</name>
<evidence type="ECO:0000256" key="2">
    <source>
        <dbReference type="SAM" id="SignalP"/>
    </source>
</evidence>
<organism evidence="3 4">
    <name type="scientific">Dokdonella koreensis DS-123</name>
    <dbReference type="NCBI Taxonomy" id="1300342"/>
    <lineage>
        <taxon>Bacteria</taxon>
        <taxon>Pseudomonadati</taxon>
        <taxon>Pseudomonadota</taxon>
        <taxon>Gammaproteobacteria</taxon>
        <taxon>Lysobacterales</taxon>
        <taxon>Rhodanobacteraceae</taxon>
        <taxon>Dokdonella</taxon>
    </lineage>
</organism>
<feature type="signal peptide" evidence="2">
    <location>
        <begin position="1"/>
        <end position="33"/>
    </location>
</feature>
<gene>
    <name evidence="3" type="ORF">I596_3105</name>
</gene>
<keyword evidence="2" id="KW-0732">Signal</keyword>
<keyword evidence="4" id="KW-1185">Reference proteome</keyword>
<evidence type="ECO:0000256" key="1">
    <source>
        <dbReference type="SAM" id="MobiDB-lite"/>
    </source>
</evidence>
<reference evidence="3 4" key="1">
    <citation type="submission" date="2016-04" db="EMBL/GenBank/DDBJ databases">
        <title>Complete genome sequence of Dokdonella koreensis DS-123T.</title>
        <authorList>
            <person name="Kim J.F."/>
            <person name="Lee H."/>
            <person name="Kwak M.-J."/>
        </authorList>
    </citation>
    <scope>NUCLEOTIDE SEQUENCE [LARGE SCALE GENOMIC DNA]</scope>
    <source>
        <strain evidence="3 4">DS-123</strain>
    </source>
</reference>
<dbReference type="STRING" id="1300342.I596_3105"/>
<proteinExistence type="predicted"/>
<accession>A0A167H608</accession>
<sequence length="135" mass="14265">MSIVPFRHCFRVLLVLSLLLTGGLSSGSMPAWAGADGDHPAAADDIDCPARMLLAPTDEAPEPDTGQHDAEPCKRRRVETDVVSPQRDPAAAAMAMACQGPPVVPVELHRPATPGPLRGESRFLRACRGRAPPLG</sequence>
<protein>
    <recommendedName>
        <fullName evidence="5">Secreted protein</fullName>
    </recommendedName>
</protein>
<feature type="chain" id="PRO_5007887375" description="Secreted protein" evidence="2">
    <location>
        <begin position="34"/>
        <end position="135"/>
    </location>
</feature>
<dbReference type="EMBL" id="CP015249">
    <property type="protein sequence ID" value="ANB19096.1"/>
    <property type="molecule type" value="Genomic_DNA"/>
</dbReference>
<dbReference type="KEGG" id="dko:I596_3105"/>
<dbReference type="Proteomes" id="UP000076830">
    <property type="component" value="Chromosome"/>
</dbReference>
<evidence type="ECO:0008006" key="5">
    <source>
        <dbReference type="Google" id="ProtNLM"/>
    </source>
</evidence>
<evidence type="ECO:0000313" key="3">
    <source>
        <dbReference type="EMBL" id="ANB19096.1"/>
    </source>
</evidence>
<dbReference type="AlphaFoldDB" id="A0A167H608"/>
<dbReference type="RefSeq" id="WP_067649467.1">
    <property type="nucleotide sequence ID" value="NZ_CP015249.1"/>
</dbReference>
<feature type="region of interest" description="Disordered" evidence="1">
    <location>
        <begin position="56"/>
        <end position="89"/>
    </location>
</feature>